<keyword evidence="10" id="KW-1185">Reference proteome</keyword>
<dbReference type="GO" id="GO:0051156">
    <property type="term" value="P:glucose 6-phosphate metabolic process"/>
    <property type="evidence" value="ECO:0007669"/>
    <property type="project" value="TreeGrafter"/>
</dbReference>
<dbReference type="InterPro" id="IPR035476">
    <property type="entry name" value="SIS_PGI_1"/>
</dbReference>
<keyword evidence="5 7" id="KW-0413">Isomerase</keyword>
<evidence type="ECO:0000256" key="6">
    <source>
        <dbReference type="ARBA" id="ARBA00029321"/>
    </source>
</evidence>
<dbReference type="SUPFAM" id="SSF53697">
    <property type="entry name" value="SIS domain"/>
    <property type="match status" value="1"/>
</dbReference>
<evidence type="ECO:0000256" key="7">
    <source>
        <dbReference type="HAMAP-Rule" id="MF_00473"/>
    </source>
</evidence>
<dbReference type="InterPro" id="IPR046348">
    <property type="entry name" value="SIS_dom_sf"/>
</dbReference>
<keyword evidence="7" id="KW-0963">Cytoplasm</keyword>
<dbReference type="eggNOG" id="COG0166">
    <property type="taxonomic scope" value="Bacteria"/>
</dbReference>
<dbReference type="PROSITE" id="PS00765">
    <property type="entry name" value="P_GLUCOSE_ISOMERASE_1"/>
    <property type="match status" value="1"/>
</dbReference>
<organism evidence="9 10">
    <name type="scientific">Desulfocapsa sulfexigens (strain DSM 10523 / SB164P1)</name>
    <dbReference type="NCBI Taxonomy" id="1167006"/>
    <lineage>
        <taxon>Bacteria</taxon>
        <taxon>Pseudomonadati</taxon>
        <taxon>Thermodesulfobacteriota</taxon>
        <taxon>Desulfobulbia</taxon>
        <taxon>Desulfobulbales</taxon>
        <taxon>Desulfocapsaceae</taxon>
        <taxon>Desulfocapsa</taxon>
    </lineage>
</organism>
<dbReference type="PROSITE" id="PS00174">
    <property type="entry name" value="P_GLUCOSE_ISOMERASE_2"/>
    <property type="match status" value="1"/>
</dbReference>
<feature type="active site" evidence="7">
    <location>
        <position position="501"/>
    </location>
</feature>
<dbReference type="EC" id="5.3.1.9" evidence="7"/>
<evidence type="ECO:0000256" key="8">
    <source>
        <dbReference type="RuleBase" id="RU000612"/>
    </source>
</evidence>
<comment type="similarity">
    <text evidence="2 7 8">Belongs to the GPI family.</text>
</comment>
<name>M1PEP7_DESSD</name>
<dbReference type="KEGG" id="dsf:UWK_01632"/>
<evidence type="ECO:0000256" key="4">
    <source>
        <dbReference type="ARBA" id="ARBA00023152"/>
    </source>
</evidence>
<dbReference type="GO" id="GO:0005829">
    <property type="term" value="C:cytosol"/>
    <property type="evidence" value="ECO:0007669"/>
    <property type="project" value="TreeGrafter"/>
</dbReference>
<dbReference type="GO" id="GO:0004347">
    <property type="term" value="F:glucose-6-phosphate isomerase activity"/>
    <property type="evidence" value="ECO:0007669"/>
    <property type="project" value="UniProtKB-UniRule"/>
</dbReference>
<evidence type="ECO:0000256" key="3">
    <source>
        <dbReference type="ARBA" id="ARBA00022432"/>
    </source>
</evidence>
<dbReference type="GO" id="GO:0097367">
    <property type="term" value="F:carbohydrate derivative binding"/>
    <property type="evidence" value="ECO:0007669"/>
    <property type="project" value="InterPro"/>
</dbReference>
<keyword evidence="4 7" id="KW-0324">Glycolysis</keyword>
<dbReference type="UniPathway" id="UPA00138"/>
<feature type="active site" description="Proton donor" evidence="7">
    <location>
        <position position="355"/>
    </location>
</feature>
<dbReference type="PROSITE" id="PS51463">
    <property type="entry name" value="P_GLUCOSE_ISOMERASE_3"/>
    <property type="match status" value="1"/>
</dbReference>
<dbReference type="CDD" id="cd05015">
    <property type="entry name" value="SIS_PGI_1"/>
    <property type="match status" value="1"/>
</dbReference>
<evidence type="ECO:0000313" key="10">
    <source>
        <dbReference type="Proteomes" id="UP000011721"/>
    </source>
</evidence>
<dbReference type="PRINTS" id="PR00662">
    <property type="entry name" value="G6PISOMERASE"/>
</dbReference>
<dbReference type="OrthoDB" id="140919at2"/>
<dbReference type="Proteomes" id="UP000011721">
    <property type="component" value="Chromosome"/>
</dbReference>
<feature type="active site" evidence="7">
    <location>
        <position position="386"/>
    </location>
</feature>
<dbReference type="InterPro" id="IPR018189">
    <property type="entry name" value="Phosphoglucose_isomerase_CS"/>
</dbReference>
<proteinExistence type="inferred from homology"/>
<dbReference type="InterPro" id="IPR035482">
    <property type="entry name" value="SIS_PGI_2"/>
</dbReference>
<dbReference type="GO" id="GO:0048029">
    <property type="term" value="F:monosaccharide binding"/>
    <property type="evidence" value="ECO:0007669"/>
    <property type="project" value="TreeGrafter"/>
</dbReference>
<dbReference type="InterPro" id="IPR001672">
    <property type="entry name" value="G6P_Isomerase"/>
</dbReference>
<dbReference type="Gene3D" id="3.40.50.10490">
    <property type="entry name" value="Glucose-6-phosphate isomerase like protein, domain 1"/>
    <property type="match status" value="2"/>
</dbReference>
<dbReference type="STRING" id="1167006.UWK_01632"/>
<dbReference type="PANTHER" id="PTHR11469">
    <property type="entry name" value="GLUCOSE-6-PHOSPHATE ISOMERASE"/>
    <property type="match status" value="1"/>
</dbReference>
<dbReference type="RefSeq" id="WP_015403881.1">
    <property type="nucleotide sequence ID" value="NC_020304.1"/>
</dbReference>
<dbReference type="CDD" id="cd05016">
    <property type="entry name" value="SIS_PGI_2"/>
    <property type="match status" value="1"/>
</dbReference>
<dbReference type="AlphaFoldDB" id="M1PEP7"/>
<dbReference type="HAMAP" id="MF_00473">
    <property type="entry name" value="G6P_isomerase"/>
    <property type="match status" value="1"/>
</dbReference>
<comment type="catalytic activity">
    <reaction evidence="6 7 8">
        <text>alpha-D-glucose 6-phosphate = beta-D-fructose 6-phosphate</text>
        <dbReference type="Rhea" id="RHEA:11816"/>
        <dbReference type="ChEBI" id="CHEBI:57634"/>
        <dbReference type="ChEBI" id="CHEBI:58225"/>
        <dbReference type="EC" id="5.3.1.9"/>
    </reaction>
</comment>
<sequence>MAKRRKSIYECQAFLNLKELAENPFDMTVEGALDSERLETFVCKGIEFDLLYGCQRVTTDVLDCLQSLADECGLVGQYEEMRAGAVMNRIERYPSEERQVLHTACRDVFSKTAANDAAVIQVKRELAKLQEFLAEIDNGKIRNTAGETFTSLIHVGIGGSDLGPRSIYEALKAYGRKDRKVYFVSNVDPDDSAAVLDRVDLSKTLVLVVSKSGSTLETLSNESLVRNALKEAGLDPARHCLAVTGESSPMDNHERYLRSFYMFDYIGGRFSSTSMVGAVTLGFALGYNQVLEFLKGAWLMDEAAAERNIRGNIPLLLAMLGVWNHNFLAMDTVAILPYSQGLHRFPAHLQQCDMESNGKSVQRNGEPVRYKSGPIVWGEPGTNGQHAFYQLLHQGTEKVAVEFIGFRKSQRNRDMCIQGSNSQQKLLANLLAQSLALAVGREDENPNKNFAGNRSNVILMGERLTPKSMGALLALYEAKIVFQGFCWNVNSFDQEGVQLGKVLADEILGAMAEKRNGKTLAEALLAVAGIS</sequence>
<dbReference type="Pfam" id="PF00342">
    <property type="entry name" value="PGI"/>
    <property type="match status" value="1"/>
</dbReference>
<reference evidence="10" key="1">
    <citation type="journal article" date="2013" name="Stand. Genomic Sci.">
        <title>Complete genome sequence of Desulfocapsa sulfexigens, a marine deltaproteobacterium specialized in disproportionating inorganic sulfur compounds.</title>
        <authorList>
            <person name="Finster K.W."/>
            <person name="Kjeldsen K.U."/>
            <person name="Kube M."/>
            <person name="Reinhardt R."/>
            <person name="Mussmann M."/>
            <person name="Amann R."/>
            <person name="Schreiber L."/>
        </authorList>
    </citation>
    <scope>NUCLEOTIDE SEQUENCE [LARGE SCALE GENOMIC DNA]</scope>
    <source>
        <strain evidence="10">DSM 10523 / SB164P1</strain>
    </source>
</reference>
<protein>
    <recommendedName>
        <fullName evidence="7">Glucose-6-phosphate isomerase</fullName>
        <shortName evidence="7">GPI</shortName>
        <ecNumber evidence="7">5.3.1.9</ecNumber>
    </recommendedName>
    <alternativeName>
        <fullName evidence="7">Phosphoglucose isomerase</fullName>
        <shortName evidence="7">PGI</shortName>
    </alternativeName>
    <alternativeName>
        <fullName evidence="7">Phosphohexose isomerase</fullName>
        <shortName evidence="7">PHI</shortName>
    </alternativeName>
</protein>
<comment type="function">
    <text evidence="7">Catalyzes the reversible isomerization of glucose-6-phosphate to fructose-6-phosphate.</text>
</comment>
<comment type="pathway">
    <text evidence="1 7 8">Carbohydrate degradation; glycolysis; D-glyceraldehyde 3-phosphate and glycerone phosphate from D-glucose: step 2/4.</text>
</comment>
<dbReference type="Gene3D" id="1.10.1390.10">
    <property type="match status" value="1"/>
</dbReference>
<evidence type="ECO:0000313" key="9">
    <source>
        <dbReference type="EMBL" id="AGF78190.1"/>
    </source>
</evidence>
<accession>M1PEP7</accession>
<dbReference type="InterPro" id="IPR023096">
    <property type="entry name" value="G6P_Isomerase_C"/>
</dbReference>
<comment type="pathway">
    <text evidence="7">Carbohydrate biosynthesis; gluconeogenesis.</text>
</comment>
<dbReference type="HOGENOM" id="CLU_017947_3_1_7"/>
<gene>
    <name evidence="7" type="primary">pgi</name>
    <name evidence="9" type="ordered locus">UWK_01632</name>
</gene>
<dbReference type="EMBL" id="CP003985">
    <property type="protein sequence ID" value="AGF78190.1"/>
    <property type="molecule type" value="Genomic_DNA"/>
</dbReference>
<dbReference type="PANTHER" id="PTHR11469:SF1">
    <property type="entry name" value="GLUCOSE-6-PHOSPHATE ISOMERASE"/>
    <property type="match status" value="1"/>
</dbReference>
<dbReference type="GO" id="GO:0006094">
    <property type="term" value="P:gluconeogenesis"/>
    <property type="evidence" value="ECO:0007669"/>
    <property type="project" value="UniProtKB-UniRule"/>
</dbReference>
<evidence type="ECO:0000256" key="5">
    <source>
        <dbReference type="ARBA" id="ARBA00023235"/>
    </source>
</evidence>
<dbReference type="GO" id="GO:0006096">
    <property type="term" value="P:glycolytic process"/>
    <property type="evidence" value="ECO:0007669"/>
    <property type="project" value="UniProtKB-UniRule"/>
</dbReference>
<dbReference type="PATRIC" id="fig|1167006.5.peg.1802"/>
<evidence type="ECO:0000256" key="2">
    <source>
        <dbReference type="ARBA" id="ARBA00006604"/>
    </source>
</evidence>
<dbReference type="NCBIfam" id="NF010695">
    <property type="entry name" value="PRK14095.1"/>
    <property type="match status" value="1"/>
</dbReference>
<comment type="subcellular location">
    <subcellularLocation>
        <location evidence="7">Cytoplasm</location>
    </subcellularLocation>
</comment>
<keyword evidence="3 7" id="KW-0312">Gluconeogenesis</keyword>
<evidence type="ECO:0000256" key="1">
    <source>
        <dbReference type="ARBA" id="ARBA00004926"/>
    </source>
</evidence>
<dbReference type="UniPathway" id="UPA00109">
    <property type="reaction ID" value="UER00181"/>
</dbReference>